<keyword evidence="3" id="KW-1185">Reference proteome</keyword>
<gene>
    <name evidence="2" type="ORF">MAE02_16100</name>
</gene>
<organism evidence="2 3">
    <name type="scientific">Microvirga aerophila</name>
    <dbReference type="NCBI Taxonomy" id="670291"/>
    <lineage>
        <taxon>Bacteria</taxon>
        <taxon>Pseudomonadati</taxon>
        <taxon>Pseudomonadota</taxon>
        <taxon>Alphaproteobacteria</taxon>
        <taxon>Hyphomicrobiales</taxon>
        <taxon>Methylobacteriaceae</taxon>
        <taxon>Microvirga</taxon>
    </lineage>
</organism>
<evidence type="ECO:0000256" key="1">
    <source>
        <dbReference type="SAM" id="MobiDB-lite"/>
    </source>
</evidence>
<name>A0A512BPP5_9HYPH</name>
<evidence type="ECO:0000313" key="3">
    <source>
        <dbReference type="Proteomes" id="UP000321085"/>
    </source>
</evidence>
<proteinExistence type="predicted"/>
<protein>
    <submittedName>
        <fullName evidence="2">Uncharacterized protein</fullName>
    </submittedName>
</protein>
<feature type="compositionally biased region" description="Basic residues" evidence="1">
    <location>
        <begin position="1"/>
        <end position="11"/>
    </location>
</feature>
<comment type="caution">
    <text evidence="2">The sequence shown here is derived from an EMBL/GenBank/DDBJ whole genome shotgun (WGS) entry which is preliminary data.</text>
</comment>
<dbReference type="AlphaFoldDB" id="A0A512BPP5"/>
<evidence type="ECO:0000313" key="2">
    <source>
        <dbReference type="EMBL" id="GEO13914.1"/>
    </source>
</evidence>
<reference evidence="2 3" key="1">
    <citation type="submission" date="2019-07" db="EMBL/GenBank/DDBJ databases">
        <title>Whole genome shotgun sequence of Microvirga aerophila NBRC 106136.</title>
        <authorList>
            <person name="Hosoyama A."/>
            <person name="Uohara A."/>
            <person name="Ohji S."/>
            <person name="Ichikawa N."/>
        </authorList>
    </citation>
    <scope>NUCLEOTIDE SEQUENCE [LARGE SCALE GENOMIC DNA]</scope>
    <source>
        <strain evidence="2 3">NBRC 106136</strain>
    </source>
</reference>
<sequence>MLTSRSCRKQRSSRDESTPKGVAELFNSLDEQTAATQIGRRITFVARTRAPSLNTGGFYQSSAGMFIRPDRAETVMPMDAEEVQVER</sequence>
<feature type="region of interest" description="Disordered" evidence="1">
    <location>
        <begin position="1"/>
        <end position="21"/>
    </location>
</feature>
<dbReference type="Proteomes" id="UP000321085">
    <property type="component" value="Unassembled WGS sequence"/>
</dbReference>
<accession>A0A512BPP5</accession>
<dbReference type="EMBL" id="BJYU01000017">
    <property type="protein sequence ID" value="GEO13914.1"/>
    <property type="molecule type" value="Genomic_DNA"/>
</dbReference>